<name>A0A2J7R2S8_9NEOP</name>
<feature type="transmembrane region" description="Helical" evidence="10">
    <location>
        <begin position="429"/>
        <end position="448"/>
    </location>
</feature>
<comment type="subcellular location">
    <subcellularLocation>
        <location evidence="1">Cell membrane</location>
        <topology evidence="1">Multi-pass membrane protein</topology>
    </subcellularLocation>
</comment>
<gene>
    <name evidence="11" type="ORF">B7P43_G09263</name>
</gene>
<evidence type="ECO:0000256" key="2">
    <source>
        <dbReference type="ARBA" id="ARBA00022475"/>
    </source>
</evidence>
<evidence type="ECO:0000313" key="12">
    <source>
        <dbReference type="Proteomes" id="UP000235965"/>
    </source>
</evidence>
<dbReference type="Proteomes" id="UP000235965">
    <property type="component" value="Unassembled WGS sequence"/>
</dbReference>
<evidence type="ECO:0000313" key="11">
    <source>
        <dbReference type="EMBL" id="PNF35139.1"/>
    </source>
</evidence>
<sequence length="680" mass="77466">AERVRDAAFGCDWVGTPLTFLRCLSFVIKMANKEFVLTAGKFVPVSNATMMNAFILYVFLAIEEAVWKSRALKHMHSRERCVFFHRNSDSRPTMQSGSGNMLFVLSAATLVPVSKTTKMNGIATVQWICFLYGMPAFYGLLVCIACSQLEKLRANLLDIRQELDTPAQDSRTETDTGEGRQVQTSQEVFCRMQEQLNDCIRHHQLIIKFRRAGLVRILRLTDAFIWEDLPHIDPETGSLAMAAWIPRVQKISFFLTSVASLFHVTQSSIRLLTSEDRPMIYGTWYPFDITKSPTYELMNIAQGIASVQWICFLYGLPAFYGTLVSIACSQLEKLRANLLDIRQKLDSGAETAQGEGRQVQPSQEVFCGMQEQLTECIRHHQLIIEYIRAIEEMFNPFLAGYFLNLMCGLCFTAYTAVTRLGDLLQLSQTIVIYSFYAINVFVFCWFGSELSDQESIPNSILAMFLSIYHDIEDLNEVVDAAMFFIISSAASCTQLYFRFRRATLVRTLRLTDAFIWEDLPHTDPDTGSRAMTAWIPRIQRFTTLIIGAAVIVNGTKNLMLIFSSDNHSMVYHTWYPFDTAKSPTYELINIAQVIATIQWACFFYGVPSTYATLVCIACSQLEKLRANLLNIRQVFDTPAQESRAETGRNEGRQVQTSQEVFCRMQEQLNDCIRHHQLIIQ</sequence>
<dbReference type="GO" id="GO:0005549">
    <property type="term" value="F:odorant binding"/>
    <property type="evidence" value="ECO:0007669"/>
    <property type="project" value="InterPro"/>
</dbReference>
<keyword evidence="12" id="KW-1185">Reference proteome</keyword>
<evidence type="ECO:0000256" key="8">
    <source>
        <dbReference type="ARBA" id="ARBA00023170"/>
    </source>
</evidence>
<evidence type="ECO:0000256" key="5">
    <source>
        <dbReference type="ARBA" id="ARBA00022725"/>
    </source>
</evidence>
<keyword evidence="3" id="KW-0716">Sensory transduction</keyword>
<organism evidence="11 12">
    <name type="scientific">Cryptotermes secundus</name>
    <dbReference type="NCBI Taxonomy" id="105785"/>
    <lineage>
        <taxon>Eukaryota</taxon>
        <taxon>Metazoa</taxon>
        <taxon>Ecdysozoa</taxon>
        <taxon>Arthropoda</taxon>
        <taxon>Hexapoda</taxon>
        <taxon>Insecta</taxon>
        <taxon>Pterygota</taxon>
        <taxon>Neoptera</taxon>
        <taxon>Polyneoptera</taxon>
        <taxon>Dictyoptera</taxon>
        <taxon>Blattodea</taxon>
        <taxon>Blattoidea</taxon>
        <taxon>Termitoidae</taxon>
        <taxon>Kalotermitidae</taxon>
        <taxon>Cryptotermitinae</taxon>
        <taxon>Cryptotermes</taxon>
    </lineage>
</organism>
<evidence type="ECO:0000256" key="7">
    <source>
        <dbReference type="ARBA" id="ARBA00023136"/>
    </source>
</evidence>
<dbReference type="Pfam" id="PF02949">
    <property type="entry name" value="7tm_6"/>
    <property type="match status" value="2"/>
</dbReference>
<keyword evidence="5" id="KW-0552">Olfaction</keyword>
<feature type="transmembrane region" description="Helical" evidence="10">
    <location>
        <begin position="397"/>
        <end position="417"/>
    </location>
</feature>
<protein>
    <recommendedName>
        <fullName evidence="13">Odorant receptor</fullName>
    </recommendedName>
</protein>
<keyword evidence="4 10" id="KW-0812">Transmembrane</keyword>
<keyword evidence="7 10" id="KW-0472">Membrane</keyword>
<dbReference type="PANTHER" id="PTHR21137:SF35">
    <property type="entry name" value="ODORANT RECEPTOR 19A-RELATED"/>
    <property type="match status" value="1"/>
</dbReference>
<dbReference type="EMBL" id="NEVH01007826">
    <property type="protein sequence ID" value="PNF35139.1"/>
    <property type="molecule type" value="Genomic_DNA"/>
</dbReference>
<evidence type="ECO:0000256" key="6">
    <source>
        <dbReference type="ARBA" id="ARBA00022989"/>
    </source>
</evidence>
<reference evidence="11 12" key="1">
    <citation type="submission" date="2017-12" db="EMBL/GenBank/DDBJ databases">
        <title>Hemimetabolous genomes reveal molecular basis of termite eusociality.</title>
        <authorList>
            <person name="Harrison M.C."/>
            <person name="Jongepier E."/>
            <person name="Robertson H.M."/>
            <person name="Arning N."/>
            <person name="Bitard-Feildel T."/>
            <person name="Chao H."/>
            <person name="Childers C.P."/>
            <person name="Dinh H."/>
            <person name="Doddapaneni H."/>
            <person name="Dugan S."/>
            <person name="Gowin J."/>
            <person name="Greiner C."/>
            <person name="Han Y."/>
            <person name="Hu H."/>
            <person name="Hughes D.S.T."/>
            <person name="Huylmans A.-K."/>
            <person name="Kemena C."/>
            <person name="Kremer L.P.M."/>
            <person name="Lee S.L."/>
            <person name="Lopez-Ezquerra A."/>
            <person name="Mallet L."/>
            <person name="Monroy-Kuhn J.M."/>
            <person name="Moser A."/>
            <person name="Murali S.C."/>
            <person name="Muzny D.M."/>
            <person name="Otani S."/>
            <person name="Piulachs M.-D."/>
            <person name="Poelchau M."/>
            <person name="Qu J."/>
            <person name="Schaub F."/>
            <person name="Wada-Katsumata A."/>
            <person name="Worley K.C."/>
            <person name="Xie Q."/>
            <person name="Ylla G."/>
            <person name="Poulsen M."/>
            <person name="Gibbs R.A."/>
            <person name="Schal C."/>
            <person name="Richards S."/>
            <person name="Belles X."/>
            <person name="Korb J."/>
            <person name="Bornberg-Bauer E."/>
        </authorList>
    </citation>
    <scope>NUCLEOTIDE SEQUENCE [LARGE SCALE GENOMIC DNA]</scope>
    <source>
        <tissue evidence="11">Whole body</tissue>
    </source>
</reference>
<evidence type="ECO:0000256" key="3">
    <source>
        <dbReference type="ARBA" id="ARBA00022606"/>
    </source>
</evidence>
<keyword evidence="6 10" id="KW-1133">Transmembrane helix</keyword>
<accession>A0A2J7R2S8</accession>
<comment type="caution">
    <text evidence="11">The sequence shown here is derived from an EMBL/GenBank/DDBJ whole genome shotgun (WGS) entry which is preliminary data.</text>
</comment>
<evidence type="ECO:0000256" key="9">
    <source>
        <dbReference type="ARBA" id="ARBA00023224"/>
    </source>
</evidence>
<feature type="transmembrane region" description="Helical" evidence="10">
    <location>
        <begin position="96"/>
        <end position="113"/>
    </location>
</feature>
<feature type="non-terminal residue" evidence="11">
    <location>
        <position position="1"/>
    </location>
</feature>
<dbReference type="GO" id="GO:0004984">
    <property type="term" value="F:olfactory receptor activity"/>
    <property type="evidence" value="ECO:0007669"/>
    <property type="project" value="InterPro"/>
</dbReference>
<dbReference type="InParanoid" id="A0A2J7R2S8"/>
<dbReference type="AlphaFoldDB" id="A0A2J7R2S8"/>
<keyword evidence="9" id="KW-0807">Transducer</keyword>
<evidence type="ECO:0000256" key="1">
    <source>
        <dbReference type="ARBA" id="ARBA00004651"/>
    </source>
</evidence>
<feature type="transmembrane region" description="Helical" evidence="10">
    <location>
        <begin position="125"/>
        <end position="146"/>
    </location>
</feature>
<dbReference type="GO" id="GO:0005886">
    <property type="term" value="C:plasma membrane"/>
    <property type="evidence" value="ECO:0007669"/>
    <property type="project" value="UniProtKB-SubCell"/>
</dbReference>
<dbReference type="OrthoDB" id="6597368at2759"/>
<proteinExistence type="predicted"/>
<dbReference type="GO" id="GO:0007165">
    <property type="term" value="P:signal transduction"/>
    <property type="evidence" value="ECO:0007669"/>
    <property type="project" value="UniProtKB-KW"/>
</dbReference>
<dbReference type="InterPro" id="IPR004117">
    <property type="entry name" value="7tm6_olfct_rcpt"/>
</dbReference>
<evidence type="ECO:0000256" key="10">
    <source>
        <dbReference type="SAM" id="Phobius"/>
    </source>
</evidence>
<evidence type="ECO:0000256" key="4">
    <source>
        <dbReference type="ARBA" id="ARBA00022692"/>
    </source>
</evidence>
<keyword evidence="8" id="KW-0675">Receptor</keyword>
<evidence type="ECO:0008006" key="13">
    <source>
        <dbReference type="Google" id="ProtNLM"/>
    </source>
</evidence>
<dbReference type="PANTHER" id="PTHR21137">
    <property type="entry name" value="ODORANT RECEPTOR"/>
    <property type="match status" value="1"/>
</dbReference>
<keyword evidence="2" id="KW-1003">Cell membrane</keyword>